<comment type="catalytic activity">
    <reaction evidence="1">
        <text>Endonucleolytic cleavage to 5'-phosphomonoester.</text>
        <dbReference type="EC" id="3.1.26.3"/>
    </reaction>
</comment>
<dbReference type="GO" id="GO:0006364">
    <property type="term" value="P:rRNA processing"/>
    <property type="evidence" value="ECO:0007669"/>
    <property type="project" value="InterPro"/>
</dbReference>
<dbReference type="PROSITE" id="PS50142">
    <property type="entry name" value="RNASE_3_2"/>
    <property type="match status" value="1"/>
</dbReference>
<dbReference type="PROSITE" id="PS00517">
    <property type="entry name" value="RNASE_3_1"/>
    <property type="match status" value="1"/>
</dbReference>
<feature type="domain" description="RNase III" evidence="9">
    <location>
        <begin position="43"/>
        <end position="159"/>
    </location>
</feature>
<proteinExistence type="inferred from homology"/>
<dbReference type="GO" id="GO:0004525">
    <property type="term" value="F:ribonuclease III activity"/>
    <property type="evidence" value="ECO:0007669"/>
    <property type="project" value="UniProtKB-EC"/>
</dbReference>
<comment type="similarity">
    <text evidence="2">Belongs to the ribonuclease III family.</text>
</comment>
<keyword evidence="4" id="KW-0540">Nuclease</keyword>
<dbReference type="Gene3D" id="1.10.1520.10">
    <property type="entry name" value="Ribonuclease III domain"/>
    <property type="match status" value="1"/>
</dbReference>
<evidence type="ECO:0000256" key="6">
    <source>
        <dbReference type="ARBA" id="ARBA00022801"/>
    </source>
</evidence>
<evidence type="ECO:0000259" key="9">
    <source>
        <dbReference type="PROSITE" id="PS50142"/>
    </source>
</evidence>
<evidence type="ECO:0000256" key="3">
    <source>
        <dbReference type="ARBA" id="ARBA00012177"/>
    </source>
</evidence>
<keyword evidence="5" id="KW-0255">Endonuclease</keyword>
<dbReference type="CDD" id="cd00593">
    <property type="entry name" value="RIBOc"/>
    <property type="match status" value="1"/>
</dbReference>
<evidence type="ECO:0000256" key="5">
    <source>
        <dbReference type="ARBA" id="ARBA00022759"/>
    </source>
</evidence>
<dbReference type="SMART" id="SM00358">
    <property type="entry name" value="DSRM"/>
    <property type="match status" value="1"/>
</dbReference>
<name>A0A6J7TDR5_9ZZZZ</name>
<dbReference type="PROSITE" id="PS50137">
    <property type="entry name" value="DS_RBD"/>
    <property type="match status" value="1"/>
</dbReference>
<dbReference type="Gene3D" id="3.30.160.20">
    <property type="match status" value="1"/>
</dbReference>
<dbReference type="InterPro" id="IPR000999">
    <property type="entry name" value="RNase_III_dom"/>
</dbReference>
<protein>
    <recommendedName>
        <fullName evidence="3">ribonuclease III</fullName>
        <ecNumber evidence="3">3.1.26.3</ecNumber>
    </recommendedName>
</protein>
<sequence length="262" mass="28783">MAVFSALRKLPRKLSRRDRRLRRQEVPAGDISAWTRDTANHVFTSEPLLRQAMAHRSWCAEHGGQPSNERFEFLGDAILQWIVTDLIFEAHPSLNEGALTDLRKSLVNAETLANIAVEIKLGQWLQLGAGEDAAGGRFKGSILADALEALIGALYLDGGADKVRTFVTHLMGDRIIDQAERLDEFDARSHLIRICVREFTRPPVLEISSSGAPHQPIFTARVVINGEEMGSEIGRTKKAAAQAASTIALSKLQSRGIDIGRA</sequence>
<dbReference type="HAMAP" id="MF_00104">
    <property type="entry name" value="RNase_III"/>
    <property type="match status" value="1"/>
</dbReference>
<accession>A0A6J7TDR5</accession>
<evidence type="ECO:0000313" key="10">
    <source>
        <dbReference type="EMBL" id="CAB5051944.1"/>
    </source>
</evidence>
<keyword evidence="7" id="KW-0694">RNA-binding</keyword>
<evidence type="ECO:0000256" key="4">
    <source>
        <dbReference type="ARBA" id="ARBA00022722"/>
    </source>
</evidence>
<dbReference type="NCBIfam" id="TIGR02191">
    <property type="entry name" value="RNaseIII"/>
    <property type="match status" value="1"/>
</dbReference>
<reference evidence="10" key="1">
    <citation type="submission" date="2020-05" db="EMBL/GenBank/DDBJ databases">
        <authorList>
            <person name="Chiriac C."/>
            <person name="Salcher M."/>
            <person name="Ghai R."/>
            <person name="Kavagutti S V."/>
        </authorList>
    </citation>
    <scope>NUCLEOTIDE SEQUENCE</scope>
</reference>
<dbReference type="PANTHER" id="PTHR11207:SF0">
    <property type="entry name" value="RIBONUCLEASE 3"/>
    <property type="match status" value="1"/>
</dbReference>
<dbReference type="AlphaFoldDB" id="A0A6J7TDR5"/>
<organism evidence="10">
    <name type="scientific">freshwater metagenome</name>
    <dbReference type="NCBI Taxonomy" id="449393"/>
    <lineage>
        <taxon>unclassified sequences</taxon>
        <taxon>metagenomes</taxon>
        <taxon>ecological metagenomes</taxon>
    </lineage>
</organism>
<dbReference type="InterPro" id="IPR011907">
    <property type="entry name" value="RNase_III"/>
</dbReference>
<evidence type="ECO:0000256" key="7">
    <source>
        <dbReference type="ARBA" id="ARBA00022884"/>
    </source>
</evidence>
<keyword evidence="6" id="KW-0378">Hydrolase</keyword>
<evidence type="ECO:0000259" key="8">
    <source>
        <dbReference type="PROSITE" id="PS50137"/>
    </source>
</evidence>
<dbReference type="SUPFAM" id="SSF69065">
    <property type="entry name" value="RNase III domain-like"/>
    <property type="match status" value="1"/>
</dbReference>
<evidence type="ECO:0000256" key="1">
    <source>
        <dbReference type="ARBA" id="ARBA00000109"/>
    </source>
</evidence>
<evidence type="ECO:0000256" key="2">
    <source>
        <dbReference type="ARBA" id="ARBA00010183"/>
    </source>
</evidence>
<dbReference type="Pfam" id="PF14622">
    <property type="entry name" value="Ribonucleas_3_3"/>
    <property type="match status" value="1"/>
</dbReference>
<dbReference type="FunFam" id="1.10.1520.10:FF:000001">
    <property type="entry name" value="Ribonuclease 3"/>
    <property type="match status" value="1"/>
</dbReference>
<dbReference type="SUPFAM" id="SSF54768">
    <property type="entry name" value="dsRNA-binding domain-like"/>
    <property type="match status" value="1"/>
</dbReference>
<dbReference type="EMBL" id="CAFBRX010000166">
    <property type="protein sequence ID" value="CAB5131341.1"/>
    <property type="molecule type" value="Genomic_DNA"/>
</dbReference>
<dbReference type="GO" id="GO:0010468">
    <property type="term" value="P:regulation of gene expression"/>
    <property type="evidence" value="ECO:0007669"/>
    <property type="project" value="TreeGrafter"/>
</dbReference>
<dbReference type="EC" id="3.1.26.3" evidence="3"/>
<feature type="domain" description="DRBM" evidence="8">
    <location>
        <begin position="177"/>
        <end position="254"/>
    </location>
</feature>
<dbReference type="InterPro" id="IPR014720">
    <property type="entry name" value="dsRBD_dom"/>
</dbReference>
<dbReference type="Pfam" id="PF00035">
    <property type="entry name" value="dsrm"/>
    <property type="match status" value="1"/>
</dbReference>
<dbReference type="SMART" id="SM00535">
    <property type="entry name" value="RIBOc"/>
    <property type="match status" value="1"/>
</dbReference>
<evidence type="ECO:0000313" key="11">
    <source>
        <dbReference type="EMBL" id="CAB5131341.1"/>
    </source>
</evidence>
<dbReference type="GO" id="GO:0003725">
    <property type="term" value="F:double-stranded RNA binding"/>
    <property type="evidence" value="ECO:0007669"/>
    <property type="project" value="TreeGrafter"/>
</dbReference>
<gene>
    <name evidence="10" type="ORF">UFOPK4275_00941</name>
    <name evidence="11" type="ORF">UFOPK4422_01356</name>
</gene>
<dbReference type="EMBL" id="CAFBQJ010000173">
    <property type="protein sequence ID" value="CAB5051944.1"/>
    <property type="molecule type" value="Genomic_DNA"/>
</dbReference>
<dbReference type="PANTHER" id="PTHR11207">
    <property type="entry name" value="RIBONUCLEASE III"/>
    <property type="match status" value="1"/>
</dbReference>
<dbReference type="InterPro" id="IPR036389">
    <property type="entry name" value="RNase_III_sf"/>
</dbReference>